<dbReference type="HAMAP" id="MF_00183">
    <property type="entry name" value="DXP_reductoisom"/>
    <property type="match status" value="1"/>
</dbReference>
<dbReference type="InterPro" id="IPR013644">
    <property type="entry name" value="DXP_reductoisomerase_C"/>
</dbReference>
<dbReference type="STRING" id="1601833.SAMN05518684_102232"/>
<dbReference type="Proteomes" id="UP000198571">
    <property type="component" value="Unassembled WGS sequence"/>
</dbReference>
<dbReference type="PANTHER" id="PTHR30525:SF0">
    <property type="entry name" value="1-DEOXY-D-XYLULOSE 5-PHOSPHATE REDUCTOISOMERASE, CHLOROPLASTIC"/>
    <property type="match status" value="1"/>
</dbReference>
<feature type="binding site" evidence="9">
    <location>
        <position position="10"/>
    </location>
    <ligand>
        <name>NADPH</name>
        <dbReference type="ChEBI" id="CHEBI:57783"/>
    </ligand>
</feature>
<dbReference type="Gene3D" id="1.10.1740.10">
    <property type="match status" value="1"/>
</dbReference>
<evidence type="ECO:0000256" key="4">
    <source>
        <dbReference type="ARBA" id="ARBA00022857"/>
    </source>
</evidence>
<keyword evidence="13" id="KW-0413">Isomerase</keyword>
<keyword evidence="9" id="KW-0460">Magnesium</keyword>
<dbReference type="EC" id="1.1.1.267" evidence="9"/>
<evidence type="ECO:0000313" key="13">
    <source>
        <dbReference type="EMBL" id="SER59910.1"/>
    </source>
</evidence>
<dbReference type="GO" id="GO:0016853">
    <property type="term" value="F:isomerase activity"/>
    <property type="evidence" value="ECO:0007669"/>
    <property type="project" value="UniProtKB-KW"/>
</dbReference>
<dbReference type="GO" id="GO:0030145">
    <property type="term" value="F:manganese ion binding"/>
    <property type="evidence" value="ECO:0007669"/>
    <property type="project" value="TreeGrafter"/>
</dbReference>
<dbReference type="InterPro" id="IPR036291">
    <property type="entry name" value="NAD(P)-bd_dom_sf"/>
</dbReference>
<dbReference type="RefSeq" id="WP_093047562.1">
    <property type="nucleotide sequence ID" value="NZ_FOGT01000002.1"/>
</dbReference>
<dbReference type="Pfam" id="PF13288">
    <property type="entry name" value="DXPR_C"/>
    <property type="match status" value="1"/>
</dbReference>
<feature type="binding site" evidence="9">
    <location>
        <position position="149"/>
    </location>
    <ligand>
        <name>Mn(2+)</name>
        <dbReference type="ChEBI" id="CHEBI:29035"/>
    </ligand>
</feature>
<gene>
    <name evidence="9" type="primary">dxr</name>
    <name evidence="13" type="ORF">SAMN05518684_102232</name>
</gene>
<organism evidence="13 14">
    <name type="scientific">Salipaludibacillus aurantiacus</name>
    <dbReference type="NCBI Taxonomy" id="1601833"/>
    <lineage>
        <taxon>Bacteria</taxon>
        <taxon>Bacillati</taxon>
        <taxon>Bacillota</taxon>
        <taxon>Bacilli</taxon>
        <taxon>Bacillales</taxon>
        <taxon>Bacillaceae</taxon>
    </lineage>
</organism>
<dbReference type="NCBIfam" id="TIGR00243">
    <property type="entry name" value="Dxr"/>
    <property type="match status" value="1"/>
</dbReference>
<dbReference type="SUPFAM" id="SSF51735">
    <property type="entry name" value="NAD(P)-binding Rossmann-fold domains"/>
    <property type="match status" value="1"/>
</dbReference>
<feature type="binding site" evidence="9">
    <location>
        <position position="218"/>
    </location>
    <ligand>
        <name>1-deoxy-D-xylulose 5-phosphate</name>
        <dbReference type="ChEBI" id="CHEBI:57792"/>
    </ligand>
</feature>
<feature type="binding site" evidence="9">
    <location>
        <position position="149"/>
    </location>
    <ligand>
        <name>1-deoxy-D-xylulose 5-phosphate</name>
        <dbReference type="ChEBI" id="CHEBI:57792"/>
    </ligand>
</feature>
<dbReference type="FunFam" id="3.40.50.720:FF:000045">
    <property type="entry name" value="1-deoxy-D-xylulose 5-phosphate reductoisomerase"/>
    <property type="match status" value="1"/>
</dbReference>
<dbReference type="InterPro" id="IPR026877">
    <property type="entry name" value="DXPR_C"/>
</dbReference>
<evidence type="ECO:0000256" key="7">
    <source>
        <dbReference type="ARBA" id="ARBA00023229"/>
    </source>
</evidence>
<dbReference type="GO" id="GO:0030604">
    <property type="term" value="F:1-deoxy-D-xylulose-5-phosphate reductoisomerase activity"/>
    <property type="evidence" value="ECO:0007669"/>
    <property type="project" value="UniProtKB-UniRule"/>
</dbReference>
<dbReference type="GO" id="GO:0051484">
    <property type="term" value="P:isopentenyl diphosphate biosynthetic process, methylerythritol 4-phosphate pathway involved in terpenoid biosynthetic process"/>
    <property type="evidence" value="ECO:0007669"/>
    <property type="project" value="TreeGrafter"/>
</dbReference>
<comment type="pathway">
    <text evidence="1 9">Isoprenoid biosynthesis; isopentenyl diphosphate biosynthesis via DXP pathway; isopentenyl diphosphate from 1-deoxy-D-xylulose 5-phosphate: step 1/6.</text>
</comment>
<keyword evidence="4 9" id="KW-0521">NADP</keyword>
<evidence type="ECO:0000256" key="2">
    <source>
        <dbReference type="ARBA" id="ARBA00006825"/>
    </source>
</evidence>
<feature type="binding site" evidence="9">
    <location>
        <position position="11"/>
    </location>
    <ligand>
        <name>NADPH</name>
        <dbReference type="ChEBI" id="CHEBI:57783"/>
    </ligand>
</feature>
<comment type="catalytic activity">
    <reaction evidence="8">
        <text>2-C-methyl-D-erythritol 4-phosphate + NADP(+) = 1-deoxy-D-xylulose 5-phosphate + NADPH + H(+)</text>
        <dbReference type="Rhea" id="RHEA:13717"/>
        <dbReference type="ChEBI" id="CHEBI:15378"/>
        <dbReference type="ChEBI" id="CHEBI:57783"/>
        <dbReference type="ChEBI" id="CHEBI:57792"/>
        <dbReference type="ChEBI" id="CHEBI:58262"/>
        <dbReference type="ChEBI" id="CHEBI:58349"/>
        <dbReference type="EC" id="1.1.1.267"/>
    </reaction>
    <physiologicalReaction direction="right-to-left" evidence="8">
        <dbReference type="Rhea" id="RHEA:13719"/>
    </physiologicalReaction>
</comment>
<feature type="binding site" evidence="9">
    <location>
        <position position="215"/>
    </location>
    <ligand>
        <name>1-deoxy-D-xylulose 5-phosphate</name>
        <dbReference type="ChEBI" id="CHEBI:57792"/>
    </ligand>
</feature>
<dbReference type="UniPathway" id="UPA00056">
    <property type="reaction ID" value="UER00092"/>
</dbReference>
<feature type="binding site" evidence="9">
    <location>
        <position position="123"/>
    </location>
    <ligand>
        <name>NADPH</name>
        <dbReference type="ChEBI" id="CHEBI:57783"/>
    </ligand>
</feature>
<dbReference type="Pfam" id="PF02670">
    <property type="entry name" value="DXP_reductoisom"/>
    <property type="match status" value="1"/>
</dbReference>
<comment type="similarity">
    <text evidence="2 9">Belongs to the DXR family.</text>
</comment>
<feature type="binding site" evidence="9">
    <location>
        <position position="173"/>
    </location>
    <ligand>
        <name>1-deoxy-D-xylulose 5-phosphate</name>
        <dbReference type="ChEBI" id="CHEBI:57792"/>
    </ligand>
</feature>
<feature type="binding site" evidence="9">
    <location>
        <position position="196"/>
    </location>
    <ligand>
        <name>1-deoxy-D-xylulose 5-phosphate</name>
        <dbReference type="ChEBI" id="CHEBI:57792"/>
    </ligand>
</feature>
<comment type="cofactor">
    <cofactor evidence="9">
        <name>Mg(2+)</name>
        <dbReference type="ChEBI" id="CHEBI:18420"/>
    </cofactor>
    <cofactor evidence="9">
        <name>Mn(2+)</name>
        <dbReference type="ChEBI" id="CHEBI:29035"/>
    </cofactor>
</comment>
<protein>
    <recommendedName>
        <fullName evidence="9">1-deoxy-D-xylulose 5-phosphate reductoisomerase</fullName>
        <shortName evidence="9">DXP reductoisomerase</shortName>
        <ecNumber evidence="9">1.1.1.267</ecNumber>
    </recommendedName>
    <alternativeName>
        <fullName evidence="9">1-deoxyxylulose-5-phosphate reductoisomerase</fullName>
    </alternativeName>
    <alternativeName>
        <fullName evidence="9">2-C-methyl-D-erythritol 4-phosphate synthase</fullName>
    </alternativeName>
</protein>
<dbReference type="InterPro" id="IPR003821">
    <property type="entry name" value="DXP_reductoisomerase"/>
</dbReference>
<dbReference type="InterPro" id="IPR013512">
    <property type="entry name" value="DXP_reductoisomerase_N"/>
</dbReference>
<dbReference type="NCBIfam" id="NF009114">
    <property type="entry name" value="PRK12464.1"/>
    <property type="match status" value="1"/>
</dbReference>
<feature type="domain" description="1-deoxy-D-xylulose 5-phosphate reductoisomerase C-terminal" evidence="11">
    <location>
        <begin position="143"/>
        <end position="226"/>
    </location>
</feature>
<feature type="binding site" evidence="9">
    <location>
        <position position="38"/>
    </location>
    <ligand>
        <name>NADPH</name>
        <dbReference type="ChEBI" id="CHEBI:57783"/>
    </ligand>
</feature>
<dbReference type="OrthoDB" id="9806546at2"/>
<evidence type="ECO:0000313" key="14">
    <source>
        <dbReference type="Proteomes" id="UP000198571"/>
    </source>
</evidence>
<sequence>MKKINLIGSTGSIGIQTLDVIRSHPEKFKLEALSFGRNFEEGIQQIEEFKPALISVSSDDIAGKVKKEMTYTAPVLYGQEGLVEAAVYGDADLLVNAVMGRIGLEPTLKAIEAGKNIAIANKETLVTAGHIVTEMSRKHGVKLIPVDSEHSAIDQCLHGDSEKEVSKLILTASGGSFRDLSRKELENVTVKDALKHPNWNMGAKITIDSATMMNKGLEVIEAKWLFNMPYEKIDVLLHKESIIHSMVEYIDGSILAHLGTPDMRVPIQYALSEPDRLDLKGGDRLKLWEVGALHFEKMDYDRFRCLKMAFEAGRAGGTAPAVLNAANEVAVSLFLEGKISFLEIETFVEKALDSHTPISNPSLEEVLSADKAARSSVLTYLN</sequence>
<keyword evidence="14" id="KW-1185">Reference proteome</keyword>
<feature type="binding site" evidence="9">
    <location>
        <position position="214"/>
    </location>
    <ligand>
        <name>1-deoxy-D-xylulose 5-phosphate</name>
        <dbReference type="ChEBI" id="CHEBI:57792"/>
    </ligand>
</feature>
<keyword evidence="7 9" id="KW-0414">Isoprene biosynthesis</keyword>
<reference evidence="14" key="1">
    <citation type="submission" date="2016-10" db="EMBL/GenBank/DDBJ databases">
        <authorList>
            <person name="Varghese N."/>
            <person name="Submissions S."/>
        </authorList>
    </citation>
    <scope>NUCLEOTIDE SEQUENCE [LARGE SCALE GENOMIC DNA]</scope>
    <source>
        <strain evidence="14">S9</strain>
    </source>
</reference>
<feature type="domain" description="1-deoxy-D-xylulose 5-phosphate reductoisomerase N-terminal" evidence="10">
    <location>
        <begin position="4"/>
        <end position="129"/>
    </location>
</feature>
<feature type="binding site" evidence="9">
    <location>
        <position position="122"/>
    </location>
    <ligand>
        <name>1-deoxy-D-xylulose 5-phosphate</name>
        <dbReference type="ChEBI" id="CHEBI:57792"/>
    </ligand>
</feature>
<comment type="function">
    <text evidence="9">Catalyzes the NADPH-dependent rearrangement and reduction of 1-deoxy-D-xylulose-5-phosphate (DXP) to 2-C-methyl-D-erythritol 4-phosphate (MEP).</text>
</comment>
<feature type="binding site" evidence="9">
    <location>
        <position position="121"/>
    </location>
    <ligand>
        <name>NADPH</name>
        <dbReference type="ChEBI" id="CHEBI:57783"/>
    </ligand>
</feature>
<evidence type="ECO:0000256" key="9">
    <source>
        <dbReference type="HAMAP-Rule" id="MF_00183"/>
    </source>
</evidence>
<feature type="binding site" evidence="9">
    <location>
        <position position="218"/>
    </location>
    <ligand>
        <name>Mn(2+)</name>
        <dbReference type="ChEBI" id="CHEBI:29035"/>
    </ligand>
</feature>
<dbReference type="GO" id="GO:0070402">
    <property type="term" value="F:NADPH binding"/>
    <property type="evidence" value="ECO:0007669"/>
    <property type="project" value="InterPro"/>
</dbReference>
<dbReference type="EMBL" id="FOGT01000002">
    <property type="protein sequence ID" value="SER59910.1"/>
    <property type="molecule type" value="Genomic_DNA"/>
</dbReference>
<evidence type="ECO:0000256" key="1">
    <source>
        <dbReference type="ARBA" id="ARBA00005094"/>
    </source>
</evidence>
<evidence type="ECO:0000256" key="5">
    <source>
        <dbReference type="ARBA" id="ARBA00023002"/>
    </source>
</evidence>
<evidence type="ECO:0000256" key="8">
    <source>
        <dbReference type="ARBA" id="ARBA00048543"/>
    </source>
</evidence>
<proteinExistence type="inferred from homology"/>
<feature type="binding site" evidence="9">
    <location>
        <position position="209"/>
    </location>
    <ligand>
        <name>1-deoxy-D-xylulose 5-phosphate</name>
        <dbReference type="ChEBI" id="CHEBI:57792"/>
    </ligand>
</feature>
<dbReference type="Pfam" id="PF08436">
    <property type="entry name" value="DXP_redisom_C"/>
    <property type="match status" value="1"/>
</dbReference>
<dbReference type="PANTHER" id="PTHR30525">
    <property type="entry name" value="1-DEOXY-D-XYLULOSE 5-PHOSPHATE REDUCTOISOMERASE"/>
    <property type="match status" value="1"/>
</dbReference>
<evidence type="ECO:0000256" key="6">
    <source>
        <dbReference type="ARBA" id="ARBA00023211"/>
    </source>
</evidence>
<keyword evidence="5 9" id="KW-0560">Oxidoreductase</keyword>
<evidence type="ECO:0000259" key="10">
    <source>
        <dbReference type="Pfam" id="PF02670"/>
    </source>
</evidence>
<dbReference type="SUPFAM" id="SSF55347">
    <property type="entry name" value="Glyceraldehyde-3-phosphate dehydrogenase-like, C-terminal domain"/>
    <property type="match status" value="1"/>
</dbReference>
<dbReference type="PIRSF" id="PIRSF006205">
    <property type="entry name" value="Dxp_reductismrs"/>
    <property type="match status" value="1"/>
</dbReference>
<feature type="binding site" evidence="9">
    <location>
        <position position="148"/>
    </location>
    <ligand>
        <name>1-deoxy-D-xylulose 5-phosphate</name>
        <dbReference type="ChEBI" id="CHEBI:57792"/>
    </ligand>
</feature>
<dbReference type="InterPro" id="IPR036169">
    <property type="entry name" value="DXPR_C_sf"/>
</dbReference>
<evidence type="ECO:0000259" key="12">
    <source>
        <dbReference type="Pfam" id="PF13288"/>
    </source>
</evidence>
<feature type="binding site" evidence="9">
    <location>
        <position position="13"/>
    </location>
    <ligand>
        <name>NADPH</name>
        <dbReference type="ChEBI" id="CHEBI:57783"/>
    </ligand>
</feature>
<dbReference type="Gene3D" id="3.40.50.720">
    <property type="entry name" value="NAD(P)-binding Rossmann-like Domain"/>
    <property type="match status" value="1"/>
</dbReference>
<feature type="binding site" evidence="9">
    <location>
        <position position="36"/>
    </location>
    <ligand>
        <name>NADPH</name>
        <dbReference type="ChEBI" id="CHEBI:57783"/>
    </ligand>
</feature>
<accession>A0A1H9QHK0</accession>
<keyword evidence="6 9" id="KW-0464">Manganese</keyword>
<feature type="binding site" evidence="9">
    <location>
        <position position="37"/>
    </location>
    <ligand>
        <name>NADPH</name>
        <dbReference type="ChEBI" id="CHEBI:57783"/>
    </ligand>
</feature>
<feature type="binding site" evidence="9">
    <location>
        <position position="12"/>
    </location>
    <ligand>
        <name>NADPH</name>
        <dbReference type="ChEBI" id="CHEBI:57783"/>
    </ligand>
</feature>
<keyword evidence="3 9" id="KW-0479">Metal-binding</keyword>
<dbReference type="SUPFAM" id="SSF69055">
    <property type="entry name" value="1-deoxy-D-xylulose-5-phosphate reductoisomerase, C-terminal domain"/>
    <property type="match status" value="1"/>
</dbReference>
<evidence type="ECO:0000259" key="11">
    <source>
        <dbReference type="Pfam" id="PF08436"/>
    </source>
</evidence>
<name>A0A1H9QHK0_9BACI</name>
<feature type="binding site" evidence="9">
    <location>
        <position position="147"/>
    </location>
    <ligand>
        <name>Mn(2+)</name>
        <dbReference type="ChEBI" id="CHEBI:29035"/>
    </ligand>
</feature>
<feature type="domain" description="DXP reductoisomerase C-terminal" evidence="12">
    <location>
        <begin position="258"/>
        <end position="375"/>
    </location>
</feature>
<evidence type="ECO:0000256" key="3">
    <source>
        <dbReference type="ARBA" id="ARBA00022723"/>
    </source>
</evidence>
<feature type="binding site" evidence="9">
    <location>
        <position position="202"/>
    </location>
    <ligand>
        <name>NADPH</name>
        <dbReference type="ChEBI" id="CHEBI:57783"/>
    </ligand>
</feature>
<dbReference type="AlphaFoldDB" id="A0A1H9QHK0"/>